<name>A0A1H0FP11_9ACTN</name>
<sequence>MQRHLYFTDTYLTEQATTVARVGRGEDGGPWIALADNIFHPQGGGQPSDLGTVDGHAGRGRKGEDEGWVVVDLLAPDGSDTAEQPFAVGDAVTARIDAEARRLHAALHTAGHLIDAYVRRLGLPHAGNSHFPGQARVDYLVEDRAIDRAELTEQLGKHLAESVGAALPVTAGYRDGVRHVTIEGLNSEPCGGTHVRDLSLLTDASIRSIKVKSGRLRVGYDAAHV</sequence>
<dbReference type="EMBL" id="FNIE01000006">
    <property type="protein sequence ID" value="SDN96385.1"/>
    <property type="molecule type" value="Genomic_DNA"/>
</dbReference>
<dbReference type="OrthoDB" id="9812949at2"/>
<gene>
    <name evidence="1" type="ORF">SAMN05216259_106372</name>
</gene>
<keyword evidence="2" id="KW-1185">Reference proteome</keyword>
<dbReference type="STRING" id="310781.SAMN05216259_106372"/>
<dbReference type="PANTHER" id="PTHR43462:SF2">
    <property type="entry name" value="THREONYL AND ALANYL TRNA SYNTHETASE SECOND ADDITIONAL DOMAIN-CONTAINING PROTEIN"/>
    <property type="match status" value="1"/>
</dbReference>
<dbReference type="InterPro" id="IPR051335">
    <property type="entry name" value="Alanyl-tRNA_Editing_Enzymes"/>
</dbReference>
<protein>
    <submittedName>
        <fullName evidence="1">Ser-tRNA(Ala) deacylase AlaX (Editing enzyme)</fullName>
    </submittedName>
</protein>
<dbReference type="SUPFAM" id="SSF55186">
    <property type="entry name" value="ThrRS/AlaRS common domain"/>
    <property type="match status" value="1"/>
</dbReference>
<reference evidence="1 2" key="1">
    <citation type="submission" date="2016-10" db="EMBL/GenBank/DDBJ databases">
        <authorList>
            <person name="de Groot N.N."/>
        </authorList>
    </citation>
    <scope>NUCLEOTIDE SEQUENCE [LARGE SCALE GENOMIC DNA]</scope>
    <source>
        <strain evidence="1 2">CGMCC 4.2022</strain>
    </source>
</reference>
<dbReference type="InterPro" id="IPR018163">
    <property type="entry name" value="Thr/Ala-tRNA-synth_IIc_edit"/>
</dbReference>
<dbReference type="RefSeq" id="WP_093785128.1">
    <property type="nucleotide sequence ID" value="NZ_FNIE01000006.1"/>
</dbReference>
<evidence type="ECO:0000313" key="2">
    <source>
        <dbReference type="Proteomes" id="UP000199341"/>
    </source>
</evidence>
<dbReference type="SUPFAM" id="SSF50447">
    <property type="entry name" value="Translation proteins"/>
    <property type="match status" value="1"/>
</dbReference>
<accession>A0A1H0FP11</accession>
<proteinExistence type="predicted"/>
<dbReference type="AlphaFoldDB" id="A0A1H0FP11"/>
<organism evidence="1 2">
    <name type="scientific">Actinacidiphila guanduensis</name>
    <dbReference type="NCBI Taxonomy" id="310781"/>
    <lineage>
        <taxon>Bacteria</taxon>
        <taxon>Bacillati</taxon>
        <taxon>Actinomycetota</taxon>
        <taxon>Actinomycetes</taxon>
        <taxon>Kitasatosporales</taxon>
        <taxon>Streptomycetaceae</taxon>
        <taxon>Actinacidiphila</taxon>
    </lineage>
</organism>
<evidence type="ECO:0000313" key="1">
    <source>
        <dbReference type="EMBL" id="SDN96385.1"/>
    </source>
</evidence>
<dbReference type="Gene3D" id="3.30.980.10">
    <property type="entry name" value="Threonyl-trna Synthetase, Chain A, domain 2"/>
    <property type="match status" value="1"/>
</dbReference>
<dbReference type="GO" id="GO:0000166">
    <property type="term" value="F:nucleotide binding"/>
    <property type="evidence" value="ECO:0007669"/>
    <property type="project" value="InterPro"/>
</dbReference>
<dbReference type="Gene3D" id="2.40.30.130">
    <property type="match status" value="1"/>
</dbReference>
<dbReference type="PANTHER" id="PTHR43462">
    <property type="entry name" value="ALANYL-TRNA EDITING PROTEIN"/>
    <property type="match status" value="1"/>
</dbReference>
<dbReference type="Proteomes" id="UP000199341">
    <property type="component" value="Unassembled WGS sequence"/>
</dbReference>
<dbReference type="InterPro" id="IPR009000">
    <property type="entry name" value="Transl_B-barrel_sf"/>
</dbReference>